<dbReference type="InterPro" id="IPR040198">
    <property type="entry name" value="Fido_containing"/>
</dbReference>
<evidence type="ECO:0000259" key="3">
    <source>
        <dbReference type="PROSITE" id="PS51459"/>
    </source>
</evidence>
<evidence type="ECO:0000313" key="5">
    <source>
        <dbReference type="Proteomes" id="UP000526307"/>
    </source>
</evidence>
<feature type="domain" description="Fido" evidence="3">
    <location>
        <begin position="137"/>
        <end position="299"/>
    </location>
</feature>
<dbReference type="Pfam" id="PF02661">
    <property type="entry name" value="Fic"/>
    <property type="match status" value="1"/>
</dbReference>
<feature type="binding site" evidence="2">
    <location>
        <position position="282"/>
    </location>
    <ligand>
        <name>ATP</name>
        <dbReference type="ChEBI" id="CHEBI:30616"/>
    </ligand>
</feature>
<dbReference type="Gene3D" id="1.10.3290.10">
    <property type="entry name" value="Fido-like domain"/>
    <property type="match status" value="1"/>
</dbReference>
<feature type="binding site" evidence="2">
    <location>
        <begin position="270"/>
        <end position="271"/>
    </location>
    <ligand>
        <name>ATP</name>
        <dbReference type="ChEBI" id="CHEBI:30616"/>
    </ligand>
</feature>
<dbReference type="EMBL" id="JABXYR010000001">
    <property type="protein sequence ID" value="NWO22784.1"/>
    <property type="molecule type" value="Genomic_DNA"/>
</dbReference>
<feature type="active site" evidence="1">
    <location>
        <position position="229"/>
    </location>
</feature>
<organism evidence="4 5">
    <name type="scientific">Mogibacterium timidum</name>
    <dbReference type="NCBI Taxonomy" id="35519"/>
    <lineage>
        <taxon>Bacteria</taxon>
        <taxon>Bacillati</taxon>
        <taxon>Bacillota</taxon>
        <taxon>Clostridia</taxon>
        <taxon>Peptostreptococcales</taxon>
        <taxon>Anaerovoracaceae</taxon>
        <taxon>Mogibacterium</taxon>
    </lineage>
</organism>
<dbReference type="GO" id="GO:0005524">
    <property type="term" value="F:ATP binding"/>
    <property type="evidence" value="ECO:0007669"/>
    <property type="project" value="UniProtKB-KW"/>
</dbReference>
<dbReference type="AlphaFoldDB" id="A0A7Y8VQI4"/>
<gene>
    <name evidence="4" type="ORF">HW270_01590</name>
</gene>
<dbReference type="InterPro" id="IPR003812">
    <property type="entry name" value="Fido"/>
</dbReference>
<dbReference type="PANTHER" id="PTHR13504:SF40">
    <property type="entry name" value="FIDO DOMAIN-CONTAINING PROTEIN"/>
    <property type="match status" value="1"/>
</dbReference>
<comment type="caution">
    <text evidence="4">The sequence shown here is derived from an EMBL/GenBank/DDBJ whole genome shotgun (WGS) entry which is preliminary data.</text>
</comment>
<dbReference type="PANTHER" id="PTHR13504">
    <property type="entry name" value="FIDO DOMAIN-CONTAINING PROTEIN DDB_G0283145"/>
    <property type="match status" value="1"/>
</dbReference>
<sequence length="410" mass="47898">MKSKEYVLLKSLYYDRYEKYEEFYRERFQSNECVHLNFKIENNPAFFMETPELFKRVVDITRLDKEISELVNTLPGIALEQYIKKCLIDEIVITNDIEGIHSTRKEIGEILNDLKGKGGRRFYGLVKKYTTLTSRDLSVENSRDIRALYDDMFLSEVVEEDSDNAPDGEIFRKGRVEVVDPTKKVIHRGLYPESKIVSIMDVATDILNDAQIEPLFRIAIFHYLFGYIHPFYAGNGLLNRYISSYYLANALEPIMGYRLSYTIKENINKYYKSFKIVNDEINRGDITPFIFTYLDFIKESAINLKAGLTEKSERLNVLKKGFLGNLPNGQEGKYTDLYYFLLQASLFSEIGISTKSLIENLNVSRPTLQKRLHEIDENNLLVTEIEDRNKFYKLNLDTLVEKYAREQKSE</sequence>
<keyword evidence="2" id="KW-0547">Nucleotide-binding</keyword>
<accession>A0A7Y8VQI4</accession>
<reference evidence="4 5" key="1">
    <citation type="submission" date="2020-06" db="EMBL/GenBank/DDBJ databases">
        <title>Mogibacterium timidum strain W9173 genomic sequence.</title>
        <authorList>
            <person name="Wade W.G."/>
            <person name="Johnston C.D."/>
            <person name="Chen T."/>
            <person name="Dewhirst F.E."/>
        </authorList>
    </citation>
    <scope>NUCLEOTIDE SEQUENCE [LARGE SCALE GENOMIC DNA]</scope>
    <source>
        <strain evidence="4 5">W9173</strain>
    </source>
</reference>
<protein>
    <submittedName>
        <fullName evidence="4">Fic family protein</fullName>
    </submittedName>
</protein>
<dbReference type="InterPro" id="IPR036597">
    <property type="entry name" value="Fido-like_dom_sf"/>
</dbReference>
<dbReference type="SUPFAM" id="SSF140931">
    <property type="entry name" value="Fic-like"/>
    <property type="match status" value="1"/>
</dbReference>
<dbReference type="RefSeq" id="WP_009644013.1">
    <property type="nucleotide sequence ID" value="NZ_CAUUGE010000038.1"/>
</dbReference>
<dbReference type="Proteomes" id="UP000526307">
    <property type="component" value="Unassembled WGS sequence"/>
</dbReference>
<keyword evidence="5" id="KW-1185">Reference proteome</keyword>
<evidence type="ECO:0000256" key="1">
    <source>
        <dbReference type="PIRSR" id="PIRSR640198-1"/>
    </source>
</evidence>
<evidence type="ECO:0000256" key="2">
    <source>
        <dbReference type="PIRSR" id="PIRSR640198-2"/>
    </source>
</evidence>
<evidence type="ECO:0000313" key="4">
    <source>
        <dbReference type="EMBL" id="NWO22784.1"/>
    </source>
</evidence>
<keyword evidence="2" id="KW-0067">ATP-binding</keyword>
<name>A0A7Y8VQI4_9FIRM</name>
<proteinExistence type="predicted"/>
<dbReference type="PROSITE" id="PS51459">
    <property type="entry name" value="FIDO"/>
    <property type="match status" value="1"/>
</dbReference>